<proteinExistence type="predicted"/>
<evidence type="ECO:0000313" key="2">
    <source>
        <dbReference type="Proteomes" id="UP000193067"/>
    </source>
</evidence>
<name>A0A1Y2IYK7_TRAC3</name>
<reference evidence="1 2" key="1">
    <citation type="journal article" date="2015" name="Biotechnol. Biofuels">
        <title>Enhanced degradation of softwood versus hardwood by the white-rot fungus Pycnoporus coccineus.</title>
        <authorList>
            <person name="Couturier M."/>
            <person name="Navarro D."/>
            <person name="Chevret D."/>
            <person name="Henrissat B."/>
            <person name="Piumi F."/>
            <person name="Ruiz-Duenas F.J."/>
            <person name="Martinez A.T."/>
            <person name="Grigoriev I.V."/>
            <person name="Riley R."/>
            <person name="Lipzen A."/>
            <person name="Berrin J.G."/>
            <person name="Master E.R."/>
            <person name="Rosso M.N."/>
        </authorList>
    </citation>
    <scope>NUCLEOTIDE SEQUENCE [LARGE SCALE GENOMIC DNA]</scope>
    <source>
        <strain evidence="1 2">BRFM310</strain>
    </source>
</reference>
<dbReference type="EMBL" id="KZ084094">
    <property type="protein sequence ID" value="OSD05052.1"/>
    <property type="molecule type" value="Genomic_DNA"/>
</dbReference>
<sequence>MCCWVRYCAGGGPTEAVLASASFLSQSFVTGSRGIQLYREFTDRVPMSIRDRKRATPRWLAGLWQCLDVVRDHRRSRM</sequence>
<evidence type="ECO:0000313" key="1">
    <source>
        <dbReference type="EMBL" id="OSD05052.1"/>
    </source>
</evidence>
<protein>
    <submittedName>
        <fullName evidence="1">Uncharacterized protein</fullName>
    </submittedName>
</protein>
<dbReference type="Proteomes" id="UP000193067">
    <property type="component" value="Unassembled WGS sequence"/>
</dbReference>
<organism evidence="1 2">
    <name type="scientific">Trametes coccinea (strain BRFM310)</name>
    <name type="common">Pycnoporus coccineus</name>
    <dbReference type="NCBI Taxonomy" id="1353009"/>
    <lineage>
        <taxon>Eukaryota</taxon>
        <taxon>Fungi</taxon>
        <taxon>Dikarya</taxon>
        <taxon>Basidiomycota</taxon>
        <taxon>Agaricomycotina</taxon>
        <taxon>Agaricomycetes</taxon>
        <taxon>Polyporales</taxon>
        <taxon>Polyporaceae</taxon>
        <taxon>Trametes</taxon>
    </lineage>
</organism>
<keyword evidence="2" id="KW-1185">Reference proteome</keyword>
<dbReference type="AlphaFoldDB" id="A0A1Y2IYK7"/>
<accession>A0A1Y2IYK7</accession>
<gene>
    <name evidence="1" type="ORF">PYCCODRAFT_1280481</name>
</gene>